<organism evidence="3 4">
    <name type="scientific">Helobdella robusta</name>
    <name type="common">Californian leech</name>
    <dbReference type="NCBI Taxonomy" id="6412"/>
    <lineage>
        <taxon>Eukaryota</taxon>
        <taxon>Metazoa</taxon>
        <taxon>Spiralia</taxon>
        <taxon>Lophotrochozoa</taxon>
        <taxon>Annelida</taxon>
        <taxon>Clitellata</taxon>
        <taxon>Hirudinea</taxon>
        <taxon>Rhynchobdellida</taxon>
        <taxon>Glossiphoniidae</taxon>
        <taxon>Helobdella</taxon>
    </lineage>
</organism>
<evidence type="ECO:0000313" key="4">
    <source>
        <dbReference type="Proteomes" id="UP000015101"/>
    </source>
</evidence>
<reference evidence="4" key="1">
    <citation type="submission" date="2012-12" db="EMBL/GenBank/DDBJ databases">
        <authorList>
            <person name="Hellsten U."/>
            <person name="Grimwood J."/>
            <person name="Chapman J.A."/>
            <person name="Shapiro H."/>
            <person name="Aerts A."/>
            <person name="Otillar R.P."/>
            <person name="Terry A.Y."/>
            <person name="Boore J.L."/>
            <person name="Simakov O."/>
            <person name="Marletaz F."/>
            <person name="Cho S.-J."/>
            <person name="Edsinger-Gonzales E."/>
            <person name="Havlak P."/>
            <person name="Kuo D.-H."/>
            <person name="Larsson T."/>
            <person name="Lv J."/>
            <person name="Arendt D."/>
            <person name="Savage R."/>
            <person name="Osoegawa K."/>
            <person name="de Jong P."/>
            <person name="Lindberg D.R."/>
            <person name="Seaver E.C."/>
            <person name="Weisblat D.A."/>
            <person name="Putnam N.H."/>
            <person name="Grigoriev I.V."/>
            <person name="Rokhsar D.S."/>
        </authorList>
    </citation>
    <scope>NUCLEOTIDE SEQUENCE</scope>
</reference>
<dbReference type="EMBL" id="KB095847">
    <property type="protein sequence ID" value="ESO11187.1"/>
    <property type="molecule type" value="Genomic_DNA"/>
</dbReference>
<accession>T1FJM7</accession>
<protein>
    <submittedName>
        <fullName evidence="2 3">Uncharacterized protein</fullName>
    </submittedName>
</protein>
<dbReference type="GeneID" id="20209026"/>
<dbReference type="HOGENOM" id="CLU_832289_0_0_1"/>
<dbReference type="RefSeq" id="XP_009010710.1">
    <property type="nucleotide sequence ID" value="XM_009012462.1"/>
</dbReference>
<proteinExistence type="predicted"/>
<dbReference type="Proteomes" id="UP000015101">
    <property type="component" value="Unassembled WGS sequence"/>
</dbReference>
<dbReference type="InParanoid" id="T1FJM7"/>
<sequence>MNGYTSPYAITYHIPGISGQSRTVFYNETRYSYELIWSIGSDFSTIPEDSNVSFTFTLSKTGESKKRYFIFEYDYVLRPVNATLDNDVGVPGDTFTLLAISKPSQITWDITIEILDKNEKTKPKPYAIGSNKIIFEEKGIYKIVAIPSIEINGIKLTGKTLEAAGYNTTQRFTVFSENKNSVTTQVCESIRCETDDDKKEVVFFQIEHNNSAYTNPKKDTLSFNQVGIYNVVCAMKNVNGKTGPIKTVYGSIVVIGKYIKKSSVKLFDSKTVPSEKYSKLWYMWFAVIPLILFLICVLLCAYIAYKRYKKSKTKDLSTAGQSSTATKDAVELSV</sequence>
<dbReference type="EMBL" id="AMQM01008756">
    <property type="status" value="NOT_ANNOTATED_CDS"/>
    <property type="molecule type" value="Genomic_DNA"/>
</dbReference>
<keyword evidence="1" id="KW-0812">Transmembrane</keyword>
<evidence type="ECO:0000313" key="2">
    <source>
        <dbReference type="EMBL" id="ESO11187.1"/>
    </source>
</evidence>
<reference evidence="3" key="3">
    <citation type="submission" date="2015-06" db="UniProtKB">
        <authorList>
            <consortium name="EnsemblMetazoa"/>
        </authorList>
    </citation>
    <scope>IDENTIFICATION</scope>
</reference>
<name>T1FJM7_HELRO</name>
<keyword evidence="4" id="KW-1185">Reference proteome</keyword>
<reference evidence="2 4" key="2">
    <citation type="journal article" date="2013" name="Nature">
        <title>Insights into bilaterian evolution from three spiralian genomes.</title>
        <authorList>
            <person name="Simakov O."/>
            <person name="Marletaz F."/>
            <person name="Cho S.J."/>
            <person name="Edsinger-Gonzales E."/>
            <person name="Havlak P."/>
            <person name="Hellsten U."/>
            <person name="Kuo D.H."/>
            <person name="Larsson T."/>
            <person name="Lv J."/>
            <person name="Arendt D."/>
            <person name="Savage R."/>
            <person name="Osoegawa K."/>
            <person name="de Jong P."/>
            <person name="Grimwood J."/>
            <person name="Chapman J.A."/>
            <person name="Shapiro H."/>
            <person name="Aerts A."/>
            <person name="Otillar R.P."/>
            <person name="Terry A.Y."/>
            <person name="Boore J.L."/>
            <person name="Grigoriev I.V."/>
            <person name="Lindberg D.R."/>
            <person name="Seaver E.C."/>
            <person name="Weisblat D.A."/>
            <person name="Putnam N.H."/>
            <person name="Rokhsar D.S."/>
        </authorList>
    </citation>
    <scope>NUCLEOTIDE SEQUENCE</scope>
</reference>
<dbReference type="AlphaFoldDB" id="T1FJM7"/>
<dbReference type="CTD" id="20209026"/>
<evidence type="ECO:0000256" key="1">
    <source>
        <dbReference type="SAM" id="Phobius"/>
    </source>
</evidence>
<dbReference type="KEGG" id="hro:HELRODRAFT_183427"/>
<keyword evidence="1" id="KW-0472">Membrane</keyword>
<evidence type="ECO:0000313" key="3">
    <source>
        <dbReference type="EnsemblMetazoa" id="HelroP183427"/>
    </source>
</evidence>
<keyword evidence="1" id="KW-1133">Transmembrane helix</keyword>
<feature type="transmembrane region" description="Helical" evidence="1">
    <location>
        <begin position="281"/>
        <end position="305"/>
    </location>
</feature>
<dbReference type="EnsemblMetazoa" id="HelroT183427">
    <property type="protein sequence ID" value="HelroP183427"/>
    <property type="gene ID" value="HelroG183427"/>
</dbReference>
<gene>
    <name evidence="3" type="primary">20209026</name>
    <name evidence="2" type="ORF">HELRODRAFT_183427</name>
</gene>